<dbReference type="RefSeq" id="WP_117319386.1">
    <property type="nucleotide sequence ID" value="NZ_QQSW01000025.1"/>
</dbReference>
<evidence type="ECO:0000313" key="2">
    <source>
        <dbReference type="Proteomes" id="UP000294980"/>
    </source>
</evidence>
<keyword evidence="2" id="KW-1185">Reference proteome</keyword>
<dbReference type="AlphaFoldDB" id="A0A4R2KZS9"/>
<gene>
    <name evidence="1" type="ORF">EV688_11936</name>
</gene>
<protein>
    <submittedName>
        <fullName evidence="1">Uncharacterized protein</fullName>
    </submittedName>
</protein>
<organism evidence="1 2">
    <name type="scientific">Chromatocurvus halotolerans</name>
    <dbReference type="NCBI Taxonomy" id="1132028"/>
    <lineage>
        <taxon>Bacteria</taxon>
        <taxon>Pseudomonadati</taxon>
        <taxon>Pseudomonadota</taxon>
        <taxon>Gammaproteobacteria</taxon>
        <taxon>Cellvibrionales</taxon>
        <taxon>Halieaceae</taxon>
        <taxon>Chromatocurvus</taxon>
    </lineage>
</organism>
<proteinExistence type="predicted"/>
<reference evidence="1 2" key="1">
    <citation type="submission" date="2019-03" db="EMBL/GenBank/DDBJ databases">
        <title>Genomic Encyclopedia of Type Strains, Phase IV (KMG-IV): sequencing the most valuable type-strain genomes for metagenomic binning, comparative biology and taxonomic classification.</title>
        <authorList>
            <person name="Goeker M."/>
        </authorList>
    </citation>
    <scope>NUCLEOTIDE SEQUENCE [LARGE SCALE GENOMIC DNA]</scope>
    <source>
        <strain evidence="1 2">DSM 23344</strain>
    </source>
</reference>
<sequence>MSTTGVIDVQRLEREFDSAIARLQQAGPVTRPGCQKPVLELARQLLTVEDGAERLHRRAAALDSAGLFAGSDWDAPGSLLPSLVKTTLESGDPTTVTLDSISHLRLLSIVRGEHEHAGVSPEIARHFLTQMLALNLNRLFDTGDETLRVRLGDLAPGIDRLFRYILEHVGFEDIIGSLIDEIWRILAQRPIQVSHVRAMVTQIALVLSQPRGDIGEARLGADRLTSALFGPTKGCQDDPGIAVYRDRLAAMDNASLQQEASGFARAMHDVGLASDYHAAFLRWLLNNDQEPLVPGALGLSSTGLDVFATYNELVTALIREAIYLETAQAVYGLAMLLERGLLYSAPLAPSLWRQISLVLSADNAQRLSAVFGTSLPPRVHLLAGVINLLGLPLGVGQGNNPTCQSARAVSMWAYNDPDYLMHLIAQAARYDNIQMHFEGITIDSHGLPAGLVSDVPLDTDPVSMVLVPHLDRVYSEMGRLCSDRGEDPHRWINPEFHGWWVGRDFVIAVDVATGALLDYDTFLRRFYCSFHPMFNGNQPVIHPQPAGIAITDSNASFIGWHAVTLVRVALDQQQVMRVYFFNPNNDSGQDWGNGVVVSTQGHGERFGEASLPFAQLASRLYIFHDDPLEDHVIANIPETEIAEARELAHQSWAADRLGHQRAVS</sequence>
<accession>A0A4R2KZS9</accession>
<dbReference type="Proteomes" id="UP000294980">
    <property type="component" value="Unassembled WGS sequence"/>
</dbReference>
<name>A0A4R2KZS9_9GAMM</name>
<dbReference type="OrthoDB" id="3893742at2"/>
<dbReference type="EMBL" id="SLWX01000019">
    <property type="protein sequence ID" value="TCO72235.1"/>
    <property type="molecule type" value="Genomic_DNA"/>
</dbReference>
<evidence type="ECO:0000313" key="1">
    <source>
        <dbReference type="EMBL" id="TCO72235.1"/>
    </source>
</evidence>
<comment type="caution">
    <text evidence="1">The sequence shown here is derived from an EMBL/GenBank/DDBJ whole genome shotgun (WGS) entry which is preliminary data.</text>
</comment>